<dbReference type="EMBL" id="CP000230">
    <property type="protein sequence ID" value="ABC23948.1"/>
    <property type="molecule type" value="Genomic_DNA"/>
</dbReference>
<dbReference type="RefSeq" id="WP_011390901.1">
    <property type="nucleotide sequence ID" value="NC_007643.1"/>
</dbReference>
<dbReference type="PATRIC" id="fig|269796.9.peg.3266"/>
<evidence type="ECO:0000313" key="2">
    <source>
        <dbReference type="EMBL" id="ABC23948.1"/>
    </source>
</evidence>
<feature type="region of interest" description="Disordered" evidence="1">
    <location>
        <begin position="683"/>
        <end position="713"/>
    </location>
</feature>
<organism evidence="2 3">
    <name type="scientific">Rhodospirillum rubrum (strain ATCC 11170 / ATH 1.1.1 / DSM 467 / LMG 4362 / NCIMB 8255 / S1)</name>
    <dbReference type="NCBI Taxonomy" id="269796"/>
    <lineage>
        <taxon>Bacteria</taxon>
        <taxon>Pseudomonadati</taxon>
        <taxon>Pseudomonadota</taxon>
        <taxon>Alphaproteobacteria</taxon>
        <taxon>Rhodospirillales</taxon>
        <taxon>Rhodospirillaceae</taxon>
        <taxon>Rhodospirillum</taxon>
    </lineage>
</organism>
<dbReference type="AlphaFoldDB" id="Q2RPJ7"/>
<protein>
    <submittedName>
        <fullName evidence="2">Conserved virulence factor protein</fullName>
    </submittedName>
</protein>
<accession>Q2RPJ7</accession>
<reference evidence="2 3" key="1">
    <citation type="journal article" date="2011" name="Stand. Genomic Sci.">
        <title>Complete genome sequence of Rhodospirillum rubrum type strain (S1).</title>
        <authorList>
            <person name="Munk A.C."/>
            <person name="Copeland A."/>
            <person name="Lucas S."/>
            <person name="Lapidus A."/>
            <person name="Del Rio T.G."/>
            <person name="Barry K."/>
            <person name="Detter J.C."/>
            <person name="Hammon N."/>
            <person name="Israni S."/>
            <person name="Pitluck S."/>
            <person name="Brettin T."/>
            <person name="Bruce D."/>
            <person name="Han C."/>
            <person name="Tapia R."/>
            <person name="Gilna P."/>
            <person name="Schmutz J."/>
            <person name="Larimer F."/>
            <person name="Land M."/>
            <person name="Kyrpides N.C."/>
            <person name="Mavromatis K."/>
            <person name="Richardson P."/>
            <person name="Rohde M."/>
            <person name="Goker M."/>
            <person name="Klenk H.P."/>
            <person name="Zhang Y."/>
            <person name="Roberts G.P."/>
            <person name="Reslewic S."/>
            <person name="Schwartz D.C."/>
        </authorList>
    </citation>
    <scope>NUCLEOTIDE SEQUENCE [LARGE SCALE GENOMIC DNA]</scope>
    <source>
        <strain evidence="3">ATCC 11170 / ATH 1.1.1 / DSM 467 / LMG 4362 / NCIMB 8255 / S1</strain>
    </source>
</reference>
<evidence type="ECO:0000256" key="1">
    <source>
        <dbReference type="SAM" id="MobiDB-lite"/>
    </source>
</evidence>
<dbReference type="HOGENOM" id="CLU_016489_0_0_5"/>
<feature type="compositionally biased region" description="Low complexity" evidence="1">
    <location>
        <begin position="692"/>
        <end position="704"/>
    </location>
</feature>
<dbReference type="PIRSF" id="PIRSF034586">
    <property type="entry name" value="Vir_effector_SfrC"/>
    <property type="match status" value="1"/>
</dbReference>
<name>Q2RPJ7_RHORT</name>
<keyword evidence="3" id="KW-1185">Reference proteome</keyword>
<dbReference type="eggNOG" id="COG4458">
    <property type="taxonomic scope" value="Bacteria"/>
</dbReference>
<dbReference type="EnsemblBacteria" id="ABC23948">
    <property type="protein sequence ID" value="ABC23948"/>
    <property type="gene ID" value="Rru_A3153"/>
</dbReference>
<sequence length="901" mass="99187">MADTTKDLGRAIDALDKGAEKARLWIDALRESAPSVSLQAESLSNAARRARLACKRLAHAADRNNCVGVFGPSQAGKSYLVSALARTKGGRLTIRLGAESRDFLREINPPGDRESTGLVTRFTIHANDIDPAYPVELRLLSETDVVKILANSFFQDFDPNSMTIAPLEEDDIRAALREAAAAATAKPAAHLTEIALFELDEYFHQNFKKRIGALDRADFWAGLIRHGGRLPIAARARLFSVLWGRVEAFTKLYIHLAGALEAIGNPEEARAAISGLIPREIGSPPRANSIIDVAVLNRLGTSEDGSDPIALLPVVAGKSGAPVSLPRATLTALIAEVRLVIEHQPWPFFEHTDLLDFPGARSRLKLLQMPKEAEEEARQTRELYLRGKIAYLFQRYTDELELTSMLLCMPPSVAEVKDLAMMVRSWINVTHGETPAKRKAVRNALFLVLTKHDLEFLEKGGETPDSRAGKWDRRLHASLLELYGKDDWPGDWDGKPFDNTVFLRNPSMKQVHLMRYRDEATLDEEGPVDSPVFREYRDAFLASADVARHFADKTAVWDAAMTANDGGVAYLVDRLVAVLDPGLKRHQASERLATTARALEEPLRAFHYAEGDEAKRAKDAALVDLRRRLFSQIRESDHRSFAALLAGLMADPAQVRGLYMNVAEMREDELNEIADGAVADEPVVEDDDDPWAEAGADPVPAKKAAPPRRKDRPEVFASQVMNQWAGGLRAFQRNEVALAVLGLSAATVGPIIDEMLVGANRLGLQERIAEAAREETRAVGTRWSSVADRVTGIAANTINDFVAYLDYAALPVDQRPGVPEPPKERKRGIFTTASLKHPGPVLGDEPEEIEKAFFLDWGVALRAFGCDNVGHAAGREISDEKNRELGAILDMIDVSWLVAAE</sequence>
<dbReference type="Pfam" id="PF10139">
    <property type="entry name" value="Virul_Fac"/>
    <property type="match status" value="1"/>
</dbReference>
<dbReference type="Proteomes" id="UP000001929">
    <property type="component" value="Chromosome"/>
</dbReference>
<dbReference type="KEGG" id="rru:Rru_A3153"/>
<proteinExistence type="predicted"/>
<dbReference type="InterPro" id="IPR017030">
    <property type="entry name" value="Vir_effector_SfrC"/>
</dbReference>
<dbReference type="STRING" id="269796.Rru_A3153"/>
<gene>
    <name evidence="2" type="ordered locus">Rru_A3153</name>
</gene>
<evidence type="ECO:0000313" key="3">
    <source>
        <dbReference type="Proteomes" id="UP000001929"/>
    </source>
</evidence>